<accession>A0A0T7GBI6</accession>
<name>A0A0T7GBI6_NEOGA</name>
<gene>
    <name evidence="1" type="ORF">NGAL_HAMBI1189_04570</name>
</gene>
<sequence>MREAGELFHDPKAPDTENLGAEFWAKADVKSPAKPRSVHLKIDPEVFDFFFQEANGKGHLTKMQNVLRAYVSAHKHS</sequence>
<evidence type="ECO:0000313" key="1">
    <source>
        <dbReference type="EMBL" id="CDZ44558.1"/>
    </source>
</evidence>
<dbReference type="AlphaFoldDB" id="A0A0T7GBI6"/>
<dbReference type="Proteomes" id="UP000039660">
    <property type="component" value="Unassembled WGS sequence"/>
</dbReference>
<evidence type="ECO:0000313" key="2">
    <source>
        <dbReference type="Proteomes" id="UP000039660"/>
    </source>
</evidence>
<protein>
    <submittedName>
        <fullName evidence="1">Uncharacterized protein</fullName>
    </submittedName>
</protein>
<organism evidence="1 2">
    <name type="scientific">Neorhizobium galegae bv. officinalis</name>
    <dbReference type="NCBI Taxonomy" id="323656"/>
    <lineage>
        <taxon>Bacteria</taxon>
        <taxon>Pseudomonadati</taxon>
        <taxon>Pseudomonadota</taxon>
        <taxon>Alphaproteobacteria</taxon>
        <taxon>Hyphomicrobiales</taxon>
        <taxon>Rhizobiaceae</taxon>
        <taxon>Rhizobium/Agrobacterium group</taxon>
        <taxon>Neorhizobium</taxon>
    </lineage>
</organism>
<dbReference type="EMBL" id="CCRK01000001">
    <property type="protein sequence ID" value="CDZ44558.1"/>
    <property type="molecule type" value="Genomic_DNA"/>
</dbReference>
<proteinExistence type="predicted"/>
<reference evidence="1 2" key="1">
    <citation type="submission" date="2014-08" db="EMBL/GenBank/DDBJ databases">
        <authorList>
            <person name="Chen Y.-H."/>
        </authorList>
    </citation>
    <scope>NUCLEOTIDE SEQUENCE [LARGE SCALE GENOMIC DNA]</scope>
</reference>